<dbReference type="WBParaSite" id="DME_0000465701-mRNA-1">
    <property type="protein sequence ID" value="DME_0000465701-mRNA-1"/>
    <property type="gene ID" value="DME_0000465701"/>
</dbReference>
<evidence type="ECO:0000313" key="11">
    <source>
        <dbReference type="Proteomes" id="UP000274756"/>
    </source>
</evidence>
<evidence type="ECO:0000256" key="6">
    <source>
        <dbReference type="RuleBase" id="RU368084"/>
    </source>
</evidence>
<keyword evidence="5 6" id="KW-0539">Nucleus</keyword>
<dbReference type="Proteomes" id="UP000274756">
    <property type="component" value="Unassembled WGS sequence"/>
</dbReference>
<dbReference type="Pfam" id="PF24882">
    <property type="entry name" value="WHD_ORC2"/>
    <property type="match status" value="1"/>
</dbReference>
<evidence type="ECO:0000256" key="3">
    <source>
        <dbReference type="ARBA" id="ARBA00019080"/>
    </source>
</evidence>
<dbReference type="PANTHER" id="PTHR14052">
    <property type="entry name" value="ORIGIN RECOGNITION COMPLEX SUBUNIT 2"/>
    <property type="match status" value="1"/>
</dbReference>
<dbReference type="GO" id="GO:0005664">
    <property type="term" value="C:nuclear origin of replication recognition complex"/>
    <property type="evidence" value="ECO:0007669"/>
    <property type="project" value="UniProtKB-UniRule"/>
</dbReference>
<dbReference type="InterPro" id="IPR056773">
    <property type="entry name" value="WHD_ORC2"/>
</dbReference>
<comment type="subcellular location">
    <subcellularLocation>
        <location evidence="1 6">Nucleus</location>
    </subcellularLocation>
</comment>
<dbReference type="PANTHER" id="PTHR14052:SF0">
    <property type="entry name" value="ORIGIN RECOGNITION COMPLEX SUBUNIT 2"/>
    <property type="match status" value="1"/>
</dbReference>
<dbReference type="STRING" id="318479.A0A0N4UBQ9"/>
<dbReference type="OrthoDB" id="20198at2759"/>
<evidence type="ECO:0000256" key="5">
    <source>
        <dbReference type="ARBA" id="ARBA00023242"/>
    </source>
</evidence>
<dbReference type="Proteomes" id="UP000038040">
    <property type="component" value="Unplaced"/>
</dbReference>
<feature type="domain" description="Origin recognition complex subunit 2 winged-helix" evidence="8">
    <location>
        <begin position="199"/>
        <end position="252"/>
    </location>
</feature>
<evidence type="ECO:0000256" key="2">
    <source>
        <dbReference type="ARBA" id="ARBA00007421"/>
    </source>
</evidence>
<proteinExistence type="inferred from homology"/>
<feature type="domain" description="Origin recognition complex subunit 2 RecA-like" evidence="7">
    <location>
        <begin position="3"/>
        <end position="139"/>
    </location>
</feature>
<evidence type="ECO:0000256" key="1">
    <source>
        <dbReference type="ARBA" id="ARBA00004123"/>
    </source>
</evidence>
<dbReference type="InterPro" id="IPR056772">
    <property type="entry name" value="RecA-like_ORC2"/>
</dbReference>
<evidence type="ECO:0000313" key="10">
    <source>
        <dbReference type="Proteomes" id="UP000038040"/>
    </source>
</evidence>
<comment type="similarity">
    <text evidence="2 6">Belongs to the ORC2 family.</text>
</comment>
<comment type="subunit">
    <text evidence="6">Component of the origin recognition complex (ORC).</text>
</comment>
<evidence type="ECO:0000259" key="8">
    <source>
        <dbReference type="Pfam" id="PF24882"/>
    </source>
</evidence>
<comment type="function">
    <text evidence="6">Component of the origin recognition complex (ORC) that binds origins of replication. DNA-binding is ATP-dependent. ORC is required to assemble the pre-replication complex necessary to initiate DNA replication.</text>
</comment>
<evidence type="ECO:0000313" key="12">
    <source>
        <dbReference type="WBParaSite" id="DME_0000465701-mRNA-1"/>
    </source>
</evidence>
<dbReference type="EMBL" id="UYYG01001169">
    <property type="protein sequence ID" value="VDN58567.1"/>
    <property type="molecule type" value="Genomic_DNA"/>
</dbReference>
<reference evidence="9 11" key="2">
    <citation type="submission" date="2018-11" db="EMBL/GenBank/DDBJ databases">
        <authorList>
            <consortium name="Pathogen Informatics"/>
        </authorList>
    </citation>
    <scope>NUCLEOTIDE SEQUENCE [LARGE SCALE GENOMIC DNA]</scope>
</reference>
<dbReference type="AlphaFoldDB" id="A0A0N4UBQ9"/>
<evidence type="ECO:0000256" key="4">
    <source>
        <dbReference type="ARBA" id="ARBA00022705"/>
    </source>
</evidence>
<keyword evidence="4 6" id="KW-0235">DNA replication</keyword>
<keyword evidence="11" id="KW-1185">Reference proteome</keyword>
<evidence type="ECO:0000259" key="7">
    <source>
        <dbReference type="Pfam" id="PF04084"/>
    </source>
</evidence>
<dbReference type="InterPro" id="IPR007220">
    <property type="entry name" value="ORC2"/>
</dbReference>
<name>A0A0N4UBQ9_DRAME</name>
<accession>A0A0N4UBQ9</accession>
<reference evidence="12" key="1">
    <citation type="submission" date="2017-02" db="UniProtKB">
        <authorList>
            <consortium name="WormBaseParasite"/>
        </authorList>
    </citation>
    <scope>IDENTIFICATION</scope>
</reference>
<organism evidence="10 12">
    <name type="scientific">Dracunculus medinensis</name>
    <name type="common">Guinea worm</name>
    <dbReference type="NCBI Taxonomy" id="318479"/>
    <lineage>
        <taxon>Eukaryota</taxon>
        <taxon>Metazoa</taxon>
        <taxon>Ecdysozoa</taxon>
        <taxon>Nematoda</taxon>
        <taxon>Chromadorea</taxon>
        <taxon>Rhabditida</taxon>
        <taxon>Spirurina</taxon>
        <taxon>Dracunculoidea</taxon>
        <taxon>Dracunculidae</taxon>
        <taxon>Dracunculus</taxon>
    </lineage>
</organism>
<dbReference type="GO" id="GO:0003688">
    <property type="term" value="F:DNA replication origin binding"/>
    <property type="evidence" value="ECO:0007669"/>
    <property type="project" value="UniProtKB-UniRule"/>
</dbReference>
<dbReference type="GO" id="GO:0006260">
    <property type="term" value="P:DNA replication"/>
    <property type="evidence" value="ECO:0007669"/>
    <property type="project" value="UniProtKB-UniRule"/>
</dbReference>
<protein>
    <recommendedName>
        <fullName evidence="3 6">Origin recognition complex subunit 2</fullName>
    </recommendedName>
</protein>
<evidence type="ECO:0000313" key="9">
    <source>
        <dbReference type="EMBL" id="VDN58567.1"/>
    </source>
</evidence>
<sequence>MQIYGIGSKISLLQDFCHEILNEHTFLLIDAFQPSVNIRTIFHALESNLHLKLSRKNNIKLLDWANSISNAISKNNEDIVLVINNIDGSGLRLNVEQQALAELAKCPNIHILATIDHFNAMVLWNQRILSAFNFLWINVNTMLSYKQEFLACESRLLEINTKSGGIMHTFASLDVVWHSLTTNSQMILYKIAKIYYLGKRSIEFFDLFRRAKDDFLVSTDTALRQQLVEFVDHQLISKKRQQDGNEYISMLVDEKVILEFLKKYTKFFIFY</sequence>
<gene>
    <name evidence="9" type="ORF">DME_LOCUS8540</name>
</gene>
<dbReference type="Pfam" id="PF04084">
    <property type="entry name" value="RecA-like_ORC2"/>
    <property type="match status" value="1"/>
</dbReference>